<keyword evidence="1" id="KW-0175">Coiled coil</keyword>
<dbReference type="STRING" id="1432141.A0A015N6S8"/>
<dbReference type="OrthoDB" id="2421915at2759"/>
<keyword evidence="3" id="KW-1185">Reference proteome</keyword>
<evidence type="ECO:0000256" key="1">
    <source>
        <dbReference type="SAM" id="Coils"/>
    </source>
</evidence>
<dbReference type="EMBL" id="JEMT01012678">
    <property type="protein sequence ID" value="EXX74908.1"/>
    <property type="molecule type" value="Genomic_DNA"/>
</dbReference>
<comment type="caution">
    <text evidence="2">The sequence shown here is derived from an EMBL/GenBank/DDBJ whole genome shotgun (WGS) entry which is preliminary data.</text>
</comment>
<name>A0A015N6S8_RHIIW</name>
<organism evidence="2 3">
    <name type="scientific">Rhizophagus irregularis (strain DAOM 197198w)</name>
    <name type="common">Glomus intraradices</name>
    <dbReference type="NCBI Taxonomy" id="1432141"/>
    <lineage>
        <taxon>Eukaryota</taxon>
        <taxon>Fungi</taxon>
        <taxon>Fungi incertae sedis</taxon>
        <taxon>Mucoromycota</taxon>
        <taxon>Glomeromycotina</taxon>
        <taxon>Glomeromycetes</taxon>
        <taxon>Glomerales</taxon>
        <taxon>Glomeraceae</taxon>
        <taxon>Rhizophagus</taxon>
    </lineage>
</organism>
<dbReference type="SMR" id="A0A015N6S8"/>
<gene>
    <name evidence="2" type="ORF">RirG_046730</name>
</gene>
<evidence type="ECO:0000313" key="3">
    <source>
        <dbReference type="Proteomes" id="UP000022910"/>
    </source>
</evidence>
<dbReference type="HOGENOM" id="CLU_022090_1_0_1"/>
<evidence type="ECO:0000313" key="2">
    <source>
        <dbReference type="EMBL" id="EXX74908.1"/>
    </source>
</evidence>
<dbReference type="AlphaFoldDB" id="A0A015N6S8"/>
<dbReference type="Proteomes" id="UP000022910">
    <property type="component" value="Unassembled WGS sequence"/>
</dbReference>
<protein>
    <submittedName>
        <fullName evidence="2">Uncharacterized protein</fullName>
    </submittedName>
</protein>
<feature type="coiled-coil region" evidence="1">
    <location>
        <begin position="52"/>
        <end position="259"/>
    </location>
</feature>
<accession>A0A015N6S8</accession>
<proteinExistence type="predicted"/>
<sequence>MNTLYRIYNFVGNKLQNNQVENDEINDFSPQTKKELDFNDPDHYNNGTQIKNNEENALLEELNEMKESYKELEQSLIKISQKSKKLEKEKREIESKLKTSNDKVQKLQGDLSQEKKNSQKFKQLEKEKRKLEDDMLQERKKNNFIIEKNQKEKQELDSKLKILKENYQRDINQLNGRYNELELTKKNMERDMENNIKNLEQQLREQRIKFQQEFKQALEKYKKNINNIRQRLDEKGNGLRDLEDENSRLKEEASKYQSALGVATNTRLGDGDQNHSIKLKNDILKLQNTLDNYVTHLKPNMDLNIKEIQKLAQEYGCLNEITAENPNKIFVKAILQRKVLDYVRGFSHELHNLIESQKITRGPLTLESDIVSKASELLKLINFFSVTRAGTDEVTDASMIKIRQQVYGILGNRGFNNIIDDDGNMRMHDFIALVSNELNKMMNHYRKINDPNRKEQVDSMAPKLVQDIYKLFWFRINVQEPKTECELFENNMINPNLMKGSWNEDEIDKLRVDICYFPLVGRNLNSSDAKIFTLAKVFPRYISDSNEPNEEKDE</sequence>
<reference evidence="2 3" key="1">
    <citation type="submission" date="2014-02" db="EMBL/GenBank/DDBJ databases">
        <title>Single nucleus genome sequencing reveals high similarity among nuclei of an endomycorrhizal fungus.</title>
        <authorList>
            <person name="Lin K."/>
            <person name="Geurts R."/>
            <person name="Zhang Z."/>
            <person name="Limpens E."/>
            <person name="Saunders D.G."/>
            <person name="Mu D."/>
            <person name="Pang E."/>
            <person name="Cao H."/>
            <person name="Cha H."/>
            <person name="Lin T."/>
            <person name="Zhou Q."/>
            <person name="Shang Y."/>
            <person name="Li Y."/>
            <person name="Ivanov S."/>
            <person name="Sharma T."/>
            <person name="Velzen R.V."/>
            <person name="Ruijter N.D."/>
            <person name="Aanen D.K."/>
            <person name="Win J."/>
            <person name="Kamoun S."/>
            <person name="Bisseling T."/>
            <person name="Huang S."/>
        </authorList>
    </citation>
    <scope>NUCLEOTIDE SEQUENCE [LARGE SCALE GENOMIC DNA]</scope>
    <source>
        <strain evidence="3">DAOM197198w</strain>
    </source>
</reference>